<evidence type="ECO:0008006" key="4">
    <source>
        <dbReference type="Google" id="ProtNLM"/>
    </source>
</evidence>
<dbReference type="AlphaFoldDB" id="A0A3B0JC13"/>
<keyword evidence="1" id="KW-0732">Signal</keyword>
<keyword evidence="3" id="KW-1185">Reference proteome</keyword>
<reference evidence="3" key="1">
    <citation type="submission" date="2018-01" db="EMBL/GenBank/DDBJ databases">
        <authorList>
            <person name="Alioto T."/>
            <person name="Alioto T."/>
        </authorList>
    </citation>
    <scope>NUCLEOTIDE SEQUENCE [LARGE SCALE GENOMIC DNA]</scope>
</reference>
<evidence type="ECO:0000313" key="2">
    <source>
        <dbReference type="EMBL" id="SPP77592.1"/>
    </source>
</evidence>
<organism evidence="2 3">
    <name type="scientific">Drosophila guanche</name>
    <name type="common">Fruit fly</name>
    <dbReference type="NCBI Taxonomy" id="7266"/>
    <lineage>
        <taxon>Eukaryota</taxon>
        <taxon>Metazoa</taxon>
        <taxon>Ecdysozoa</taxon>
        <taxon>Arthropoda</taxon>
        <taxon>Hexapoda</taxon>
        <taxon>Insecta</taxon>
        <taxon>Pterygota</taxon>
        <taxon>Neoptera</taxon>
        <taxon>Endopterygota</taxon>
        <taxon>Diptera</taxon>
        <taxon>Brachycera</taxon>
        <taxon>Muscomorpha</taxon>
        <taxon>Ephydroidea</taxon>
        <taxon>Drosophilidae</taxon>
        <taxon>Drosophila</taxon>
        <taxon>Sophophora</taxon>
    </lineage>
</organism>
<dbReference type="OMA" id="YGGGYWP"/>
<evidence type="ECO:0000256" key="1">
    <source>
        <dbReference type="SAM" id="SignalP"/>
    </source>
</evidence>
<dbReference type="Proteomes" id="UP000268350">
    <property type="component" value="Unassembled WGS sequence"/>
</dbReference>
<protein>
    <recommendedName>
        <fullName evidence="4">Pupal cuticle protein Edg-91</fullName>
    </recommendedName>
</protein>
<feature type="chain" id="PRO_5017210232" description="Pupal cuticle protein Edg-91" evidence="1">
    <location>
        <begin position="26"/>
        <end position="118"/>
    </location>
</feature>
<feature type="signal peptide" evidence="1">
    <location>
        <begin position="1"/>
        <end position="25"/>
    </location>
</feature>
<sequence>MFQLRSVCLLLAFALVAVFLGGTEALPRPQEERDEGGELAVGAAAVEADDKDLEGAASLGYGYYSSPYLGGYYGGGGYWPHYSGGYYGLGGYGGGLGYPYYGGYYGLHHHHGHYGHYY</sequence>
<evidence type="ECO:0000313" key="3">
    <source>
        <dbReference type="Proteomes" id="UP000268350"/>
    </source>
</evidence>
<accession>A0A3B0JC13</accession>
<gene>
    <name evidence="2" type="ORF">DGUA_6G008299</name>
</gene>
<name>A0A3B0JC13_DROGU</name>
<proteinExistence type="predicted"/>
<dbReference type="EMBL" id="OUUW01000002">
    <property type="protein sequence ID" value="SPP77592.1"/>
    <property type="molecule type" value="Genomic_DNA"/>
</dbReference>